<name>A0ABY2BNA9_9ACTN</name>
<dbReference type="InterPro" id="IPR037401">
    <property type="entry name" value="SnoaL-like"/>
</dbReference>
<dbReference type="CDD" id="cd06171">
    <property type="entry name" value="Sigma70_r4"/>
    <property type="match status" value="1"/>
</dbReference>
<dbReference type="Pfam" id="PF12680">
    <property type="entry name" value="SnoaL_2"/>
    <property type="match status" value="1"/>
</dbReference>
<dbReference type="InterPro" id="IPR032710">
    <property type="entry name" value="NTF2-like_dom_sf"/>
</dbReference>
<dbReference type="InterPro" id="IPR039425">
    <property type="entry name" value="RNA_pol_sigma-70-like"/>
</dbReference>
<dbReference type="InterPro" id="IPR036388">
    <property type="entry name" value="WH-like_DNA-bd_sf"/>
</dbReference>
<comment type="caution">
    <text evidence="9">The sequence shown here is derived from an EMBL/GenBank/DDBJ whole genome shotgun (WGS) entry which is preliminary data.</text>
</comment>
<evidence type="ECO:0000313" key="10">
    <source>
        <dbReference type="Proteomes" id="UP000295818"/>
    </source>
</evidence>
<dbReference type="InterPro" id="IPR013249">
    <property type="entry name" value="RNA_pol_sigma70_r4_t2"/>
</dbReference>
<feature type="domain" description="RNA polymerase sigma-70 region 2" evidence="6">
    <location>
        <begin position="33"/>
        <end position="99"/>
    </location>
</feature>
<dbReference type="InterPro" id="IPR014305">
    <property type="entry name" value="RNA_pol_sigma-G_actinobac"/>
</dbReference>
<gene>
    <name evidence="9" type="ORF">EV644_104138</name>
</gene>
<dbReference type="SUPFAM" id="SSF54427">
    <property type="entry name" value="NTF2-like"/>
    <property type="match status" value="1"/>
</dbReference>
<dbReference type="NCBIfam" id="TIGR02960">
    <property type="entry name" value="SigX5"/>
    <property type="match status" value="1"/>
</dbReference>
<feature type="domain" description="SnoaL-like" evidence="8">
    <location>
        <begin position="213"/>
        <end position="308"/>
    </location>
</feature>
<reference evidence="9 10" key="1">
    <citation type="journal article" date="2015" name="Stand. Genomic Sci.">
        <title>Genomic Encyclopedia of Bacterial and Archaeal Type Strains, Phase III: the genomes of soil and plant-associated and newly described type strains.</title>
        <authorList>
            <person name="Whitman W.B."/>
            <person name="Woyke T."/>
            <person name="Klenk H.P."/>
            <person name="Zhou Y."/>
            <person name="Lilburn T.G."/>
            <person name="Beck B.J."/>
            <person name="De Vos P."/>
            <person name="Vandamme P."/>
            <person name="Eisen J.A."/>
            <person name="Garrity G."/>
            <person name="Hugenholtz P."/>
            <person name="Kyrpides N.C."/>
        </authorList>
    </citation>
    <scope>NUCLEOTIDE SEQUENCE [LARGE SCALE GENOMIC DNA]</scope>
    <source>
        <strain evidence="9 10">VKM Ac-2538</strain>
    </source>
</reference>
<comment type="similarity">
    <text evidence="1">Belongs to the sigma-70 factor family. ECF subfamily.</text>
</comment>
<evidence type="ECO:0000256" key="2">
    <source>
        <dbReference type="ARBA" id="ARBA00011344"/>
    </source>
</evidence>
<dbReference type="SUPFAM" id="SSF88659">
    <property type="entry name" value="Sigma3 and sigma4 domains of RNA polymerase sigma factors"/>
    <property type="match status" value="1"/>
</dbReference>
<evidence type="ECO:0000256" key="5">
    <source>
        <dbReference type="ARBA" id="ARBA00023163"/>
    </source>
</evidence>
<feature type="domain" description="RNA polymerase sigma factor 70 region 4 type 2" evidence="7">
    <location>
        <begin position="141"/>
        <end position="192"/>
    </location>
</feature>
<evidence type="ECO:0000256" key="1">
    <source>
        <dbReference type="ARBA" id="ARBA00010641"/>
    </source>
</evidence>
<dbReference type="PANTHER" id="PTHR43133:SF65">
    <property type="entry name" value="ECF RNA POLYMERASE SIGMA FACTOR SIGG"/>
    <property type="match status" value="1"/>
</dbReference>
<keyword evidence="3" id="KW-0805">Transcription regulation</keyword>
<comment type="subunit">
    <text evidence="2">Interacts transiently with the RNA polymerase catalytic core formed by RpoA, RpoB, RpoC and RpoZ (2 alpha, 1 beta, 1 beta' and 1 omega subunit) to form the RNA polymerase holoenzyme that can initiate transcription.</text>
</comment>
<organism evidence="9 10">
    <name type="scientific">Kribbella orskensis</name>
    <dbReference type="NCBI Taxonomy" id="2512216"/>
    <lineage>
        <taxon>Bacteria</taxon>
        <taxon>Bacillati</taxon>
        <taxon>Actinomycetota</taxon>
        <taxon>Actinomycetes</taxon>
        <taxon>Propionibacteriales</taxon>
        <taxon>Kribbellaceae</taxon>
        <taxon>Kribbella</taxon>
    </lineage>
</organism>
<keyword evidence="4" id="KW-0731">Sigma factor</keyword>
<evidence type="ECO:0000259" key="6">
    <source>
        <dbReference type="Pfam" id="PF04542"/>
    </source>
</evidence>
<dbReference type="NCBIfam" id="TIGR02937">
    <property type="entry name" value="sigma70-ECF"/>
    <property type="match status" value="1"/>
</dbReference>
<dbReference type="Gene3D" id="3.10.450.50">
    <property type="match status" value="1"/>
</dbReference>
<keyword evidence="5" id="KW-0804">Transcription</keyword>
<dbReference type="InterPro" id="IPR013325">
    <property type="entry name" value="RNA_pol_sigma_r2"/>
</dbReference>
<dbReference type="InterPro" id="IPR013324">
    <property type="entry name" value="RNA_pol_sigma_r3/r4-like"/>
</dbReference>
<dbReference type="NCBIfam" id="NF006089">
    <property type="entry name" value="PRK08241.1"/>
    <property type="match status" value="1"/>
</dbReference>
<dbReference type="InterPro" id="IPR007627">
    <property type="entry name" value="RNA_pol_sigma70_r2"/>
</dbReference>
<sequence length="327" mass="35901">MAIVRPTVPADRGEATLLDAARAGDRGAFDALLADHHRALHLHCYRMLGSYHDAEEATQETLLRAWRSLDQFQGRAPLRHWLYRIATTTCLNVRTARTRVPAGLADVPYLTPYPDRLLDQLAVTDADPAAVAERRESVALAFVAALQCLPATQRATLILRDVVGWQAAEIADLLDTSVAAVNSSLQRARATMRDAVPPQTASPSLEERDREVVDRFMDAWHRCDFQTLAALLREDAILRMPPELAEFRGRATIIDFFSSVPADGHLDRIRLQRTRANGVHAVAAYLPDDTGASAPYGLMAFTIEGSRIATITGFPDPATVATFGLPD</sequence>
<protein>
    <submittedName>
        <fullName evidence="9">RNA polymerase sigma-70 factor (ECF subfamily)</fullName>
    </submittedName>
</protein>
<evidence type="ECO:0000259" key="7">
    <source>
        <dbReference type="Pfam" id="PF08281"/>
    </source>
</evidence>
<keyword evidence="10" id="KW-1185">Reference proteome</keyword>
<proteinExistence type="inferred from homology"/>
<dbReference type="SUPFAM" id="SSF88946">
    <property type="entry name" value="Sigma2 domain of RNA polymerase sigma factors"/>
    <property type="match status" value="1"/>
</dbReference>
<dbReference type="Gene3D" id="1.10.10.10">
    <property type="entry name" value="Winged helix-like DNA-binding domain superfamily/Winged helix DNA-binding domain"/>
    <property type="match status" value="1"/>
</dbReference>
<evidence type="ECO:0000313" key="9">
    <source>
        <dbReference type="EMBL" id="TCO25634.1"/>
    </source>
</evidence>
<evidence type="ECO:0000256" key="4">
    <source>
        <dbReference type="ARBA" id="ARBA00023082"/>
    </source>
</evidence>
<evidence type="ECO:0000256" key="3">
    <source>
        <dbReference type="ARBA" id="ARBA00023015"/>
    </source>
</evidence>
<dbReference type="EMBL" id="SLWM01000004">
    <property type="protein sequence ID" value="TCO25634.1"/>
    <property type="molecule type" value="Genomic_DNA"/>
</dbReference>
<dbReference type="PANTHER" id="PTHR43133">
    <property type="entry name" value="RNA POLYMERASE ECF-TYPE SIGMA FACTO"/>
    <property type="match status" value="1"/>
</dbReference>
<evidence type="ECO:0000259" key="8">
    <source>
        <dbReference type="Pfam" id="PF12680"/>
    </source>
</evidence>
<dbReference type="Pfam" id="PF08281">
    <property type="entry name" value="Sigma70_r4_2"/>
    <property type="match status" value="1"/>
</dbReference>
<accession>A0ABY2BNA9</accession>
<dbReference type="InterPro" id="IPR014284">
    <property type="entry name" value="RNA_pol_sigma-70_dom"/>
</dbReference>
<dbReference type="Proteomes" id="UP000295818">
    <property type="component" value="Unassembled WGS sequence"/>
</dbReference>
<dbReference type="Pfam" id="PF04542">
    <property type="entry name" value="Sigma70_r2"/>
    <property type="match status" value="1"/>
</dbReference>
<dbReference type="Gene3D" id="1.10.1740.10">
    <property type="match status" value="1"/>
</dbReference>